<dbReference type="InParanoid" id="A0A1I4BMG7"/>
<keyword evidence="2" id="KW-1185">Reference proteome</keyword>
<dbReference type="STRING" id="504800.SAMN04488085_10377"/>
<reference evidence="1 2" key="1">
    <citation type="submission" date="2016-10" db="EMBL/GenBank/DDBJ databases">
        <authorList>
            <person name="de Groot N.N."/>
        </authorList>
    </citation>
    <scope>NUCLEOTIDE SEQUENCE [LARGE SCALE GENOMIC DNA]</scope>
    <source>
        <strain evidence="1 2">DSM 45317</strain>
    </source>
</reference>
<evidence type="ECO:0000313" key="1">
    <source>
        <dbReference type="EMBL" id="SFK69061.1"/>
    </source>
</evidence>
<gene>
    <name evidence="1" type="ORF">SAMN04488085_10377</name>
</gene>
<proteinExistence type="predicted"/>
<accession>A0A1I4BMG7</accession>
<dbReference type="AlphaFoldDB" id="A0A1I4BMG7"/>
<dbReference type="Proteomes" id="UP000199152">
    <property type="component" value="Unassembled WGS sequence"/>
</dbReference>
<evidence type="ECO:0000313" key="2">
    <source>
        <dbReference type="Proteomes" id="UP000199152"/>
    </source>
</evidence>
<dbReference type="RefSeq" id="WP_218146115.1">
    <property type="nucleotide sequence ID" value="NZ_FOSW01000003.1"/>
</dbReference>
<organism evidence="1 2">
    <name type="scientific">Geodermatophilus ruber</name>
    <dbReference type="NCBI Taxonomy" id="504800"/>
    <lineage>
        <taxon>Bacteria</taxon>
        <taxon>Bacillati</taxon>
        <taxon>Actinomycetota</taxon>
        <taxon>Actinomycetes</taxon>
        <taxon>Geodermatophilales</taxon>
        <taxon>Geodermatophilaceae</taxon>
        <taxon>Geodermatophilus</taxon>
    </lineage>
</organism>
<name>A0A1I4BMG7_9ACTN</name>
<sequence length="45" mass="4773">MFGREELELRRRSGSLVASAGAHRATDALGVLFGLMARRLDASAG</sequence>
<protein>
    <submittedName>
        <fullName evidence="1">Uncharacterized protein</fullName>
    </submittedName>
</protein>
<dbReference type="EMBL" id="FOSW01000003">
    <property type="protein sequence ID" value="SFK69061.1"/>
    <property type="molecule type" value="Genomic_DNA"/>
</dbReference>